<dbReference type="GO" id="GO:0005764">
    <property type="term" value="C:lysosome"/>
    <property type="evidence" value="ECO:0007669"/>
    <property type="project" value="UniProtKB-SubCell"/>
</dbReference>
<evidence type="ECO:0000256" key="1">
    <source>
        <dbReference type="ARBA" id="ARBA00001255"/>
    </source>
</evidence>
<dbReference type="SUPFAM" id="SSF51445">
    <property type="entry name" value="(Trans)glycosidases"/>
    <property type="match status" value="1"/>
</dbReference>
<evidence type="ECO:0000256" key="14">
    <source>
        <dbReference type="SAM" id="SignalP"/>
    </source>
</evidence>
<comment type="catalytic activity">
    <reaction evidence="1">
        <text>Hydrolysis of terminal, non-reducing alpha-D-galactose residues in alpha-D-galactosides, including galactose oligosaccharides, galactomannans and galactolipids.</text>
        <dbReference type="EC" id="3.2.1.22"/>
    </reaction>
</comment>
<evidence type="ECO:0000256" key="8">
    <source>
        <dbReference type="ARBA" id="ARBA00023098"/>
    </source>
</evidence>
<keyword evidence="7 13" id="KW-0378">Hydrolase</keyword>
<evidence type="ECO:0000256" key="3">
    <source>
        <dbReference type="ARBA" id="ARBA00009743"/>
    </source>
</evidence>
<evidence type="ECO:0000256" key="4">
    <source>
        <dbReference type="ARBA" id="ARBA00011738"/>
    </source>
</evidence>
<name>A0A210PS68_MIZYE</name>
<dbReference type="InterPro" id="IPR017853">
    <property type="entry name" value="GH"/>
</dbReference>
<keyword evidence="9 13" id="KW-1015">Disulfide bond</keyword>
<dbReference type="EMBL" id="NEDP02005531">
    <property type="protein sequence ID" value="OWF39339.1"/>
    <property type="molecule type" value="Genomic_DNA"/>
</dbReference>
<dbReference type="STRING" id="6573.A0A210PS68"/>
<feature type="chain" id="PRO_5013369825" description="Alpha-galactosidase" evidence="14">
    <location>
        <begin position="25"/>
        <end position="408"/>
    </location>
</feature>
<evidence type="ECO:0000256" key="5">
    <source>
        <dbReference type="ARBA" id="ARBA00012755"/>
    </source>
</evidence>
<feature type="signal peptide" evidence="14">
    <location>
        <begin position="1"/>
        <end position="24"/>
    </location>
</feature>
<dbReference type="OrthoDB" id="5795902at2759"/>
<dbReference type="FunFam" id="3.20.20.70:FF:000070">
    <property type="entry name" value="Alpha-galactosidase"/>
    <property type="match status" value="1"/>
</dbReference>
<keyword evidence="11" id="KW-0458">Lysosome</keyword>
<organism evidence="16 17">
    <name type="scientific">Mizuhopecten yessoensis</name>
    <name type="common">Japanese scallop</name>
    <name type="synonym">Patinopecten yessoensis</name>
    <dbReference type="NCBI Taxonomy" id="6573"/>
    <lineage>
        <taxon>Eukaryota</taxon>
        <taxon>Metazoa</taxon>
        <taxon>Spiralia</taxon>
        <taxon>Lophotrochozoa</taxon>
        <taxon>Mollusca</taxon>
        <taxon>Bivalvia</taxon>
        <taxon>Autobranchia</taxon>
        <taxon>Pteriomorphia</taxon>
        <taxon>Pectinida</taxon>
        <taxon>Pectinoidea</taxon>
        <taxon>Pectinidae</taxon>
        <taxon>Mizuhopecten</taxon>
    </lineage>
</organism>
<reference evidence="16 17" key="1">
    <citation type="journal article" date="2017" name="Nat. Ecol. Evol.">
        <title>Scallop genome provides insights into evolution of bilaterian karyotype and development.</title>
        <authorList>
            <person name="Wang S."/>
            <person name="Zhang J."/>
            <person name="Jiao W."/>
            <person name="Li J."/>
            <person name="Xun X."/>
            <person name="Sun Y."/>
            <person name="Guo X."/>
            <person name="Huan P."/>
            <person name="Dong B."/>
            <person name="Zhang L."/>
            <person name="Hu X."/>
            <person name="Sun X."/>
            <person name="Wang J."/>
            <person name="Zhao C."/>
            <person name="Wang Y."/>
            <person name="Wang D."/>
            <person name="Huang X."/>
            <person name="Wang R."/>
            <person name="Lv J."/>
            <person name="Li Y."/>
            <person name="Zhang Z."/>
            <person name="Liu B."/>
            <person name="Lu W."/>
            <person name="Hui Y."/>
            <person name="Liang J."/>
            <person name="Zhou Z."/>
            <person name="Hou R."/>
            <person name="Li X."/>
            <person name="Liu Y."/>
            <person name="Li H."/>
            <person name="Ning X."/>
            <person name="Lin Y."/>
            <person name="Zhao L."/>
            <person name="Xing Q."/>
            <person name="Dou J."/>
            <person name="Li Y."/>
            <person name="Mao J."/>
            <person name="Guo H."/>
            <person name="Dou H."/>
            <person name="Li T."/>
            <person name="Mu C."/>
            <person name="Jiang W."/>
            <person name="Fu Q."/>
            <person name="Fu X."/>
            <person name="Miao Y."/>
            <person name="Liu J."/>
            <person name="Yu Q."/>
            <person name="Li R."/>
            <person name="Liao H."/>
            <person name="Li X."/>
            <person name="Kong Y."/>
            <person name="Jiang Z."/>
            <person name="Chourrout D."/>
            <person name="Li R."/>
            <person name="Bao Z."/>
        </authorList>
    </citation>
    <scope>NUCLEOTIDE SEQUENCE [LARGE SCALE GENOMIC DNA]</scope>
    <source>
        <strain evidence="16 17">PY_sf001</strain>
    </source>
</reference>
<protein>
    <recommendedName>
        <fullName evidence="5 13">Alpha-galactosidase</fullName>
        <ecNumber evidence="13">3.2.1.-</ecNumber>
    </recommendedName>
</protein>
<dbReference type="GO" id="GO:0009311">
    <property type="term" value="P:oligosaccharide metabolic process"/>
    <property type="evidence" value="ECO:0007669"/>
    <property type="project" value="TreeGrafter"/>
</dbReference>
<keyword evidence="6 14" id="KW-0732">Signal</keyword>
<dbReference type="GO" id="GO:0019377">
    <property type="term" value="P:glycolipid catabolic process"/>
    <property type="evidence" value="ECO:0007669"/>
    <property type="project" value="UniProtKB-ARBA"/>
</dbReference>
<evidence type="ECO:0000256" key="10">
    <source>
        <dbReference type="ARBA" id="ARBA00023180"/>
    </source>
</evidence>
<dbReference type="Gene3D" id="2.60.40.1180">
    <property type="entry name" value="Golgi alpha-mannosidase II"/>
    <property type="match status" value="1"/>
</dbReference>
<dbReference type="PROSITE" id="PS00512">
    <property type="entry name" value="ALPHA_GALACTOSIDASE"/>
    <property type="match status" value="1"/>
</dbReference>
<dbReference type="InterPro" id="IPR041233">
    <property type="entry name" value="Melibiase_C"/>
</dbReference>
<dbReference type="GO" id="GO:0016020">
    <property type="term" value="C:membrane"/>
    <property type="evidence" value="ECO:0007669"/>
    <property type="project" value="GOC"/>
</dbReference>
<dbReference type="SUPFAM" id="SSF51011">
    <property type="entry name" value="Glycosyl hydrolase domain"/>
    <property type="match status" value="1"/>
</dbReference>
<evidence type="ECO:0000256" key="9">
    <source>
        <dbReference type="ARBA" id="ARBA00023157"/>
    </source>
</evidence>
<dbReference type="GO" id="GO:0016139">
    <property type="term" value="P:glycoside catabolic process"/>
    <property type="evidence" value="ECO:0007669"/>
    <property type="project" value="TreeGrafter"/>
</dbReference>
<evidence type="ECO:0000256" key="11">
    <source>
        <dbReference type="ARBA" id="ARBA00023228"/>
    </source>
</evidence>
<keyword evidence="17" id="KW-1185">Reference proteome</keyword>
<keyword evidence="8" id="KW-0443">Lipid metabolism</keyword>
<dbReference type="Pfam" id="PF17801">
    <property type="entry name" value="Melibiase_C"/>
    <property type="match status" value="1"/>
</dbReference>
<dbReference type="CDD" id="cd14792">
    <property type="entry name" value="GH27"/>
    <property type="match status" value="1"/>
</dbReference>
<dbReference type="PANTHER" id="PTHR11452:SF83">
    <property type="entry name" value="ALPHA-GALACTOSIDASE"/>
    <property type="match status" value="1"/>
</dbReference>
<keyword evidence="12 13" id="KW-0326">Glycosidase</keyword>
<dbReference type="PRINTS" id="PR00740">
    <property type="entry name" value="GLHYDRLASE27"/>
</dbReference>
<evidence type="ECO:0000256" key="12">
    <source>
        <dbReference type="ARBA" id="ARBA00023295"/>
    </source>
</evidence>
<comment type="caution">
    <text evidence="16">The sequence shown here is derived from an EMBL/GenBank/DDBJ whole genome shotgun (WGS) entry which is preliminary data.</text>
</comment>
<evidence type="ECO:0000256" key="6">
    <source>
        <dbReference type="ARBA" id="ARBA00022729"/>
    </source>
</evidence>
<dbReference type="InterPro" id="IPR002241">
    <property type="entry name" value="Glyco_hydro_27"/>
</dbReference>
<dbReference type="PROSITE" id="PS51257">
    <property type="entry name" value="PROKAR_LIPOPROTEIN"/>
    <property type="match status" value="1"/>
</dbReference>
<dbReference type="Pfam" id="PF16499">
    <property type="entry name" value="Melibiase_2"/>
    <property type="match status" value="1"/>
</dbReference>
<evidence type="ECO:0000256" key="7">
    <source>
        <dbReference type="ARBA" id="ARBA00022801"/>
    </source>
</evidence>
<dbReference type="Proteomes" id="UP000242188">
    <property type="component" value="Unassembled WGS sequence"/>
</dbReference>
<comment type="subcellular location">
    <subcellularLocation>
        <location evidence="2">Lysosome</location>
    </subcellularLocation>
</comment>
<sequence>MKQKTATDMITILVLIVAMGIACGLDNGLARTPPMGWLSWQRFRCNTDCENDPKNCISEQLYRDMADRLVAEGYAALGYQYVNIDDCWLAKTRDAQGRLQADPKRFPSGIKALADYMHNKSLKLGIYEDFGTKTCAGYPGSEFYMQLDAQTFASWGVDSLKFDGCNSARSDVPVGFPIMRQFLNLTGRPILYTCEWPLQLKHPDYKAVAENCNIFRIFNDIDDSWDSVTSVINFYGQDKYNFSGVAGPGNFNDPDMLVIGNFGLSIEQERVQMAMWALFAAPLFMSNDLRNIRPESKAILQNKRVISINQDPLGIQGRLISTMGTVQVWSKPISPKGNFAFALVNFANGGSGALVSVKGSSLDLQDVCGYNITDAFTGNFVTVIKPNTFLKYTVVPSGVFLGIAHLLV</sequence>
<dbReference type="InterPro" id="IPR000111">
    <property type="entry name" value="Glyco_hydro_27/36_CS"/>
</dbReference>
<accession>A0A210PS68</accession>
<dbReference type="InterPro" id="IPR013780">
    <property type="entry name" value="Glyco_hydro_b"/>
</dbReference>
<comment type="subunit">
    <text evidence="4 13">Homodimer.</text>
</comment>
<evidence type="ECO:0000259" key="15">
    <source>
        <dbReference type="Pfam" id="PF17801"/>
    </source>
</evidence>
<feature type="domain" description="Alpha galactosidase C-terminal" evidence="15">
    <location>
        <begin position="324"/>
        <end position="400"/>
    </location>
</feature>
<gene>
    <name evidence="16" type="ORF">KP79_PYT11797</name>
</gene>
<dbReference type="GO" id="GO:0004557">
    <property type="term" value="F:alpha-galactosidase activity"/>
    <property type="evidence" value="ECO:0007669"/>
    <property type="project" value="UniProtKB-EC"/>
</dbReference>
<dbReference type="PANTHER" id="PTHR11452">
    <property type="entry name" value="ALPHA-GALACTOSIDASE/ALPHA-N-ACETYLGALACTOSAMINIDASE"/>
    <property type="match status" value="1"/>
</dbReference>
<dbReference type="InterPro" id="IPR013785">
    <property type="entry name" value="Aldolase_TIM"/>
</dbReference>
<proteinExistence type="inferred from homology"/>
<evidence type="ECO:0000256" key="2">
    <source>
        <dbReference type="ARBA" id="ARBA00004371"/>
    </source>
</evidence>
<comment type="similarity">
    <text evidence="3 13">Belongs to the glycosyl hydrolase 27 family.</text>
</comment>
<dbReference type="Gene3D" id="3.20.20.70">
    <property type="entry name" value="Aldolase class I"/>
    <property type="match status" value="1"/>
</dbReference>
<dbReference type="AlphaFoldDB" id="A0A210PS68"/>
<evidence type="ECO:0000313" key="17">
    <source>
        <dbReference type="Proteomes" id="UP000242188"/>
    </source>
</evidence>
<evidence type="ECO:0000256" key="13">
    <source>
        <dbReference type="RuleBase" id="RU361168"/>
    </source>
</evidence>
<dbReference type="EC" id="3.2.1.-" evidence="13"/>
<evidence type="ECO:0000313" key="16">
    <source>
        <dbReference type="EMBL" id="OWF39339.1"/>
    </source>
</evidence>
<keyword evidence="10" id="KW-0325">Glycoprotein</keyword>